<dbReference type="PANTHER" id="PTHR35604">
    <property type="entry name" value="TRANSPOSASE INSH FOR INSERTION SEQUENCE ELEMENT IS5A-RELATED"/>
    <property type="match status" value="1"/>
</dbReference>
<gene>
    <name evidence="8" type="ORF">HMPREF2137_10315</name>
</gene>
<feature type="domain" description="Transposase IS4-like" evidence="6">
    <location>
        <begin position="184"/>
        <end position="338"/>
    </location>
</feature>
<dbReference type="PANTHER" id="PTHR35604:SF2">
    <property type="entry name" value="TRANSPOSASE INSH FOR INSERTION SEQUENCE ELEMENT IS5A-RELATED"/>
    <property type="match status" value="1"/>
</dbReference>
<name>A0A096AT94_9BACT</name>
<evidence type="ECO:0000259" key="7">
    <source>
        <dbReference type="Pfam" id="PF05598"/>
    </source>
</evidence>
<dbReference type="NCBIfam" id="NF033581">
    <property type="entry name" value="transpos_IS5_4"/>
    <property type="match status" value="1"/>
</dbReference>
<dbReference type="GO" id="GO:0004803">
    <property type="term" value="F:transposase activity"/>
    <property type="evidence" value="ECO:0007669"/>
    <property type="project" value="InterPro"/>
</dbReference>
<dbReference type="RefSeq" id="WP_036874139.1">
    <property type="nucleotide sequence ID" value="NZ_JRNN01000078.1"/>
</dbReference>
<evidence type="ECO:0000256" key="4">
    <source>
        <dbReference type="ARBA" id="ARBA00023125"/>
    </source>
</evidence>
<dbReference type="InterPro" id="IPR047959">
    <property type="entry name" value="Transpos_IS5"/>
</dbReference>
<evidence type="ECO:0000256" key="1">
    <source>
        <dbReference type="ARBA" id="ARBA00003544"/>
    </source>
</evidence>
<keyword evidence="4" id="KW-0238">DNA-binding</keyword>
<dbReference type="InterPro" id="IPR008490">
    <property type="entry name" value="Transposase_InsH_N"/>
</dbReference>
<dbReference type="GO" id="GO:0006313">
    <property type="term" value="P:DNA transposition"/>
    <property type="evidence" value="ECO:0007669"/>
    <property type="project" value="InterPro"/>
</dbReference>
<keyword evidence="5" id="KW-0233">DNA recombination</keyword>
<dbReference type="Proteomes" id="UP000029556">
    <property type="component" value="Unassembled WGS sequence"/>
</dbReference>
<dbReference type="OrthoDB" id="890578at2"/>
<proteinExistence type="inferred from homology"/>
<dbReference type="GO" id="GO:0003677">
    <property type="term" value="F:DNA binding"/>
    <property type="evidence" value="ECO:0007669"/>
    <property type="project" value="UniProtKB-KW"/>
</dbReference>
<dbReference type="Pfam" id="PF01609">
    <property type="entry name" value="DDE_Tnp_1"/>
    <property type="match status" value="1"/>
</dbReference>
<evidence type="ECO:0000256" key="3">
    <source>
        <dbReference type="ARBA" id="ARBA00022578"/>
    </source>
</evidence>
<sequence length="351" mass="40029">MKQRPSSPSFADLIVGHRKVKQTFFFQIDQIIDWNPIRGLIEIAYTKGNRPTGRPSYDSLVLFKTELLRTWYGLSDGEVEDQVNDRLSFSRFVGLGLDDCAPDSTTVCRFRNILVEADLYDNVLQEINRQLEMAGVLVKRGAIVDASITDSPRRPRGRKEYEVVEDRNEESGRDVAENAMVKEIVKPNVDGEARWVKKMGKLHFGYKRHSVTDENGLVIAEETTPANESDIKHLEKPLEKAKLPQGTPVYADKGYDSTANKDVLKRMKLKSRIMHKGVRGRKLTEREQRVNVAISKTRYKVERTFGSIHRWFHGGIARYVGLAKTHAQHIMEAIAYNLYRTPGIIVSNSLK</sequence>
<comment type="function">
    <text evidence="1">Involved in the transposition of the insertion sequence IS5.</text>
</comment>
<comment type="caution">
    <text evidence="8">The sequence shown here is derived from an EMBL/GenBank/DDBJ whole genome shotgun (WGS) entry which is preliminary data.</text>
</comment>
<keyword evidence="3" id="KW-0815">Transposition</keyword>
<accession>A0A096AT94</accession>
<evidence type="ECO:0000259" key="6">
    <source>
        <dbReference type="Pfam" id="PF01609"/>
    </source>
</evidence>
<evidence type="ECO:0000256" key="5">
    <source>
        <dbReference type="ARBA" id="ARBA00023172"/>
    </source>
</evidence>
<dbReference type="InterPro" id="IPR002559">
    <property type="entry name" value="Transposase_11"/>
</dbReference>
<comment type="similarity">
    <text evidence="2">Belongs to the transposase 11 family.</text>
</comment>
<reference evidence="8 9" key="1">
    <citation type="submission" date="2014-07" db="EMBL/GenBank/DDBJ databases">
        <authorList>
            <person name="McCorrison J."/>
            <person name="Sanka R."/>
            <person name="Torralba M."/>
            <person name="Gillis M."/>
            <person name="Haft D.H."/>
            <person name="Methe B."/>
            <person name="Sutton G."/>
            <person name="Nelson K.E."/>
        </authorList>
    </citation>
    <scope>NUCLEOTIDE SEQUENCE [LARGE SCALE GENOMIC DNA]</scope>
    <source>
        <strain evidence="8 9">DNF00853</strain>
    </source>
</reference>
<evidence type="ECO:0000313" key="8">
    <source>
        <dbReference type="EMBL" id="KGF33807.1"/>
    </source>
</evidence>
<dbReference type="AlphaFoldDB" id="A0A096AT94"/>
<evidence type="ECO:0000313" key="9">
    <source>
        <dbReference type="Proteomes" id="UP000029556"/>
    </source>
</evidence>
<organism evidence="8 9">
    <name type="scientific">Hoylesella buccalis DNF00853</name>
    <dbReference type="NCBI Taxonomy" id="1401074"/>
    <lineage>
        <taxon>Bacteria</taxon>
        <taxon>Pseudomonadati</taxon>
        <taxon>Bacteroidota</taxon>
        <taxon>Bacteroidia</taxon>
        <taxon>Bacteroidales</taxon>
        <taxon>Prevotellaceae</taxon>
        <taxon>Hoylesella</taxon>
    </lineage>
</organism>
<feature type="domain" description="Transposase InsH N-terminal" evidence="7">
    <location>
        <begin position="21"/>
        <end position="112"/>
    </location>
</feature>
<dbReference type="Pfam" id="PF05598">
    <property type="entry name" value="DUF772"/>
    <property type="match status" value="1"/>
</dbReference>
<protein>
    <submittedName>
        <fullName evidence="8">Transposase</fullName>
    </submittedName>
</protein>
<evidence type="ECO:0000256" key="2">
    <source>
        <dbReference type="ARBA" id="ARBA00010075"/>
    </source>
</evidence>
<dbReference type="EMBL" id="JRNN01000078">
    <property type="protein sequence ID" value="KGF33807.1"/>
    <property type="molecule type" value="Genomic_DNA"/>
</dbReference>